<protein>
    <recommendedName>
        <fullName evidence="6">Spt4/RpoE2 zinc finger domain-containing protein</fullName>
    </recommendedName>
</protein>
<dbReference type="SMART" id="SM01389">
    <property type="entry name" value="Spt4"/>
    <property type="match status" value="1"/>
</dbReference>
<dbReference type="InterPro" id="IPR029040">
    <property type="entry name" value="RPABC4/Spt4"/>
</dbReference>
<comment type="subcellular location">
    <subcellularLocation>
        <location evidence="1 5">Nucleus</location>
    </subcellularLocation>
</comment>
<organism evidence="7">
    <name type="scientific">Arcella intermedia</name>
    <dbReference type="NCBI Taxonomy" id="1963864"/>
    <lineage>
        <taxon>Eukaryota</taxon>
        <taxon>Amoebozoa</taxon>
        <taxon>Tubulinea</taxon>
        <taxon>Elardia</taxon>
        <taxon>Arcellinida</taxon>
        <taxon>Sphaerothecina</taxon>
        <taxon>Arcellidae</taxon>
        <taxon>Arcella</taxon>
    </lineage>
</organism>
<keyword evidence="3 5" id="KW-0804">Transcription</keyword>
<dbReference type="SUPFAM" id="SSF63393">
    <property type="entry name" value="RNA polymerase subunits"/>
    <property type="match status" value="1"/>
</dbReference>
<dbReference type="InterPro" id="IPR022800">
    <property type="entry name" value="Spt4/RpoE2_Znf"/>
</dbReference>
<dbReference type="InterPro" id="IPR038510">
    <property type="entry name" value="Spt4_sf"/>
</dbReference>
<dbReference type="InterPro" id="IPR009287">
    <property type="entry name" value="Spt4"/>
</dbReference>
<dbReference type="Pfam" id="PF06093">
    <property type="entry name" value="Spt4"/>
    <property type="match status" value="1"/>
</dbReference>
<evidence type="ECO:0000256" key="1">
    <source>
        <dbReference type="ARBA" id="ARBA00004123"/>
    </source>
</evidence>
<dbReference type="GO" id="GO:0000993">
    <property type="term" value="F:RNA polymerase II complex binding"/>
    <property type="evidence" value="ECO:0007669"/>
    <property type="project" value="TreeGrafter"/>
</dbReference>
<keyword evidence="4 5" id="KW-0539">Nucleus</keyword>
<accession>A0A6B2LT88</accession>
<evidence type="ECO:0000256" key="4">
    <source>
        <dbReference type="ARBA" id="ARBA00023242"/>
    </source>
</evidence>
<evidence type="ECO:0000256" key="2">
    <source>
        <dbReference type="ARBA" id="ARBA00010464"/>
    </source>
</evidence>
<dbReference type="EMBL" id="GIBP01011178">
    <property type="protein sequence ID" value="NDV40147.1"/>
    <property type="molecule type" value="Transcribed_RNA"/>
</dbReference>
<dbReference type="GO" id="GO:0140673">
    <property type="term" value="P:transcription elongation-coupled chromatin remodeling"/>
    <property type="evidence" value="ECO:0007669"/>
    <property type="project" value="InterPro"/>
</dbReference>
<dbReference type="GO" id="GO:0008270">
    <property type="term" value="F:zinc ion binding"/>
    <property type="evidence" value="ECO:0007669"/>
    <property type="project" value="InterPro"/>
</dbReference>
<name>A0A6B2LT88_9EUKA</name>
<evidence type="ECO:0000256" key="5">
    <source>
        <dbReference type="PIRNR" id="PIRNR025023"/>
    </source>
</evidence>
<dbReference type="GO" id="GO:0032044">
    <property type="term" value="C:DSIF complex"/>
    <property type="evidence" value="ECO:0007669"/>
    <property type="project" value="TreeGrafter"/>
</dbReference>
<dbReference type="CDD" id="cd07973">
    <property type="entry name" value="Spt4"/>
    <property type="match status" value="1"/>
</dbReference>
<evidence type="ECO:0000313" key="7">
    <source>
        <dbReference type="EMBL" id="NDV40147.1"/>
    </source>
</evidence>
<sequence>MYRLRACMGCGLVKETRQFQKFGCNNCTFLKIHGDGDRLESCTTTNFSGLISMMKPERSWVARWQRMRPNLVPGCYAVTVQGRLGPDMINILHENQVEYIPLDQED</sequence>
<dbReference type="AlphaFoldDB" id="A0A6B2LT88"/>
<dbReference type="PANTHER" id="PTHR12882:SF1">
    <property type="entry name" value="TRANSCRIPTION ELONGATION FACTOR SPT4"/>
    <property type="match status" value="1"/>
</dbReference>
<evidence type="ECO:0000256" key="3">
    <source>
        <dbReference type="ARBA" id="ARBA00023163"/>
    </source>
</evidence>
<dbReference type="PANTHER" id="PTHR12882">
    <property type="entry name" value="SUPPRESSOR OF TY 4"/>
    <property type="match status" value="1"/>
</dbReference>
<dbReference type="Gene3D" id="3.30.40.210">
    <property type="match status" value="1"/>
</dbReference>
<comment type="similarity">
    <text evidence="2 5">Belongs to the SPT4 family.</text>
</comment>
<reference evidence="7" key="1">
    <citation type="journal article" date="2020" name="J. Eukaryot. Microbiol.">
        <title>De novo Sequencing, Assembly and Annotation of the Transcriptome for the Free-Living Testate Amoeba Arcella intermedia.</title>
        <authorList>
            <person name="Ribeiro G.M."/>
            <person name="Porfirio-Sousa A.L."/>
            <person name="Maurer-Alcala X.X."/>
            <person name="Katz L.A."/>
            <person name="Lahr D.J.G."/>
        </authorList>
    </citation>
    <scope>NUCLEOTIDE SEQUENCE</scope>
</reference>
<feature type="domain" description="Spt4/RpoE2 zinc finger" evidence="6">
    <location>
        <begin position="4"/>
        <end position="81"/>
    </location>
</feature>
<evidence type="ECO:0000259" key="6">
    <source>
        <dbReference type="SMART" id="SM01389"/>
    </source>
</evidence>
<dbReference type="GO" id="GO:0006355">
    <property type="term" value="P:regulation of DNA-templated transcription"/>
    <property type="evidence" value="ECO:0007669"/>
    <property type="project" value="InterPro"/>
</dbReference>
<proteinExistence type="inferred from homology"/>
<dbReference type="PIRSF" id="PIRSF025023">
    <property type="entry name" value="Spt4"/>
    <property type="match status" value="1"/>
</dbReference>